<evidence type="ECO:0000313" key="6">
    <source>
        <dbReference type="Proteomes" id="UP000267536"/>
    </source>
</evidence>
<feature type="domain" description="Lsr2 DNA-binding" evidence="4">
    <location>
        <begin position="83"/>
        <end position="118"/>
    </location>
</feature>
<evidence type="ECO:0000259" key="4">
    <source>
        <dbReference type="Pfam" id="PF23359"/>
    </source>
</evidence>
<feature type="domain" description="Lsr2 dimerization" evidence="3">
    <location>
        <begin position="2"/>
        <end position="59"/>
    </location>
</feature>
<comment type="caution">
    <text evidence="5">The sequence shown here is derived from an EMBL/GenBank/DDBJ whole genome shotgun (WGS) entry which is preliminary data.</text>
</comment>
<dbReference type="Gene3D" id="4.10.320.10">
    <property type="entry name" value="E3-binding domain"/>
    <property type="match status" value="1"/>
</dbReference>
<protein>
    <submittedName>
        <fullName evidence="5">Lsr2 family protein</fullName>
    </submittedName>
</protein>
<dbReference type="GO" id="GO:0003677">
    <property type="term" value="F:DNA binding"/>
    <property type="evidence" value="ECO:0007669"/>
    <property type="project" value="UniProtKB-KW"/>
</dbReference>
<feature type="compositionally biased region" description="Low complexity" evidence="2">
    <location>
        <begin position="70"/>
        <end position="87"/>
    </location>
</feature>
<dbReference type="Pfam" id="PF23359">
    <property type="entry name" value="Lsr2_DNA-bd"/>
    <property type="match status" value="1"/>
</dbReference>
<dbReference type="OrthoDB" id="4113332at2"/>
<dbReference type="Gene3D" id="3.30.60.230">
    <property type="entry name" value="Lsr2, dimerization domain"/>
    <property type="match status" value="1"/>
</dbReference>
<dbReference type="InterPro" id="IPR042261">
    <property type="entry name" value="Lsr2-like_dimerization"/>
</dbReference>
<name>A0A3N4H060_9ACTN</name>
<organism evidence="5 6">
    <name type="scientific">Gordonia oryzae</name>
    <dbReference type="NCBI Taxonomy" id="2487349"/>
    <lineage>
        <taxon>Bacteria</taxon>
        <taxon>Bacillati</taxon>
        <taxon>Actinomycetota</taxon>
        <taxon>Actinomycetes</taxon>
        <taxon>Mycobacteriales</taxon>
        <taxon>Gordoniaceae</taxon>
        <taxon>Gordonia</taxon>
    </lineage>
</organism>
<evidence type="ECO:0000256" key="2">
    <source>
        <dbReference type="SAM" id="MobiDB-lite"/>
    </source>
</evidence>
<dbReference type="InterPro" id="IPR036625">
    <property type="entry name" value="E3-bd_dom_sf"/>
</dbReference>
<reference evidence="5 6" key="1">
    <citation type="submission" date="2018-11" db="EMBL/GenBank/DDBJ databases">
        <title>Draft genome sequence of Gordonia sp. RS15-1S isolated from rice stems.</title>
        <authorList>
            <person name="Muangham S."/>
        </authorList>
    </citation>
    <scope>NUCLEOTIDE SEQUENCE [LARGE SCALE GENOMIC DNA]</scope>
    <source>
        <strain evidence="5 6">RS15-1S</strain>
    </source>
</reference>
<sequence length="119" mass="12985">MSFIDDLDGRELDIDDAHTISWSWSGVEYQIDVSSANLDKIENGRVPVARLLEVSTRVGGRKQSTAPKVSTPAASAESSSSSARPSTKVIREWAQEAGYEVPLRGRLPKEILDAYDAAH</sequence>
<dbReference type="AlphaFoldDB" id="A0A3N4H060"/>
<keyword evidence="6" id="KW-1185">Reference proteome</keyword>
<evidence type="ECO:0000256" key="1">
    <source>
        <dbReference type="ARBA" id="ARBA00023125"/>
    </source>
</evidence>
<dbReference type="InterPro" id="IPR024412">
    <property type="entry name" value="Lsr2_dim_dom"/>
</dbReference>
<evidence type="ECO:0000313" key="5">
    <source>
        <dbReference type="EMBL" id="RPA64741.1"/>
    </source>
</evidence>
<dbReference type="GO" id="GO:0016746">
    <property type="term" value="F:acyltransferase activity"/>
    <property type="evidence" value="ECO:0007669"/>
    <property type="project" value="InterPro"/>
</dbReference>
<keyword evidence="1" id="KW-0238">DNA-binding</keyword>
<dbReference type="Pfam" id="PF11774">
    <property type="entry name" value="Lsr2"/>
    <property type="match status" value="1"/>
</dbReference>
<dbReference type="EMBL" id="RKMH01000004">
    <property type="protein sequence ID" value="RPA64741.1"/>
    <property type="molecule type" value="Genomic_DNA"/>
</dbReference>
<gene>
    <name evidence="5" type="ORF">EF294_06345</name>
</gene>
<evidence type="ECO:0000259" key="3">
    <source>
        <dbReference type="Pfam" id="PF11774"/>
    </source>
</evidence>
<proteinExistence type="predicted"/>
<dbReference type="InterPro" id="IPR055370">
    <property type="entry name" value="Lsr2_DNA-bd"/>
</dbReference>
<feature type="region of interest" description="Disordered" evidence="2">
    <location>
        <begin position="57"/>
        <end position="87"/>
    </location>
</feature>
<dbReference type="Proteomes" id="UP000267536">
    <property type="component" value="Unassembled WGS sequence"/>
</dbReference>
<accession>A0A3N4H060</accession>